<proteinExistence type="inferred from homology"/>
<dbReference type="InterPro" id="IPR036928">
    <property type="entry name" value="AS_sf"/>
</dbReference>
<feature type="region of interest" description="Disordered" evidence="2">
    <location>
        <begin position="260"/>
        <end position="288"/>
    </location>
</feature>
<evidence type="ECO:0000313" key="5">
    <source>
        <dbReference type="Proteomes" id="UP000009877"/>
    </source>
</evidence>
<dbReference type="PROSITE" id="PS00571">
    <property type="entry name" value="AMIDASES"/>
    <property type="match status" value="1"/>
</dbReference>
<dbReference type="AlphaFoldDB" id="M2XXI0"/>
<dbReference type="InterPro" id="IPR000120">
    <property type="entry name" value="Amidase"/>
</dbReference>
<dbReference type="GO" id="GO:0003824">
    <property type="term" value="F:catalytic activity"/>
    <property type="evidence" value="ECO:0007669"/>
    <property type="project" value="InterPro"/>
</dbReference>
<evidence type="ECO:0000313" key="4">
    <source>
        <dbReference type="EMBL" id="EME37518.1"/>
    </source>
</evidence>
<dbReference type="STRING" id="71999.KPaMU14_01435"/>
<organism evidence="4 5">
    <name type="scientific">Kocuria palustris PEL</name>
    <dbReference type="NCBI Taxonomy" id="1236550"/>
    <lineage>
        <taxon>Bacteria</taxon>
        <taxon>Bacillati</taxon>
        <taxon>Actinomycetota</taxon>
        <taxon>Actinomycetes</taxon>
        <taxon>Micrococcales</taxon>
        <taxon>Micrococcaceae</taxon>
        <taxon>Kocuria</taxon>
    </lineage>
</organism>
<accession>M2XXI0</accession>
<sequence length="542" mass="56564">MELSLPLTDATALQDALQGGRASARDVAAAALRRARAAESDQHGPALGAFVHLESGEAADERATALDALPAAQRGRWHGMPMPLKDLHDVQGQPTTSGSRAVAAEGRDCAPVAEADDETAQLHRALGAQLLGKTQVPEFGLNCYSQNLLGPVTRNPWDLQADPGGSSGGQAAAVAAGIIPAAVGSDGGGSIRIPAAACGLIGLKPGRGTVPTGDGLRDHGMLAVNGPIARTALDAALVFDGLTQPAPGAVGDNRSFRPVCSPGAAAARDPWGPPSSGPPSDLPAGPGPAVQAVRLAQQGEPPWGSRSLSIGVSISSAFEAAHPTPVSLQAAEALQAGVDVLRAAGHDVQEADIRHHPAYPEAFFQLWTASVGAAPLSPEQEPLLTGLAQEYRRRAGQRTASDLVRAIRTLRDMERRALQDWDRWDVVMTPALAQTPRPHGWWWEGFEPTDPASADQDYERQCRYTPWTSLINVIGLPAVVVPTTIVRSEVTGAQVPMGIQLIGRPGAEIGLLVLADRITSGLDPALRECLAAPPQERFRAIA</sequence>
<name>M2XXI0_9MICC</name>
<dbReference type="Proteomes" id="UP000009877">
    <property type="component" value="Unassembled WGS sequence"/>
</dbReference>
<dbReference type="Pfam" id="PF01425">
    <property type="entry name" value="Amidase"/>
    <property type="match status" value="2"/>
</dbReference>
<dbReference type="EMBL" id="ANHZ02000003">
    <property type="protein sequence ID" value="EME37518.1"/>
    <property type="molecule type" value="Genomic_DNA"/>
</dbReference>
<feature type="domain" description="Amidase" evidence="3">
    <location>
        <begin position="42"/>
        <end position="252"/>
    </location>
</feature>
<feature type="compositionally biased region" description="Pro residues" evidence="2">
    <location>
        <begin position="271"/>
        <end position="281"/>
    </location>
</feature>
<dbReference type="Gene3D" id="3.90.1300.10">
    <property type="entry name" value="Amidase signature (AS) domain"/>
    <property type="match status" value="1"/>
</dbReference>
<gene>
    <name evidence="4" type="ORF">C884_01569</name>
</gene>
<dbReference type="InterPro" id="IPR023631">
    <property type="entry name" value="Amidase_dom"/>
</dbReference>
<keyword evidence="5" id="KW-1185">Reference proteome</keyword>
<dbReference type="PANTHER" id="PTHR11895">
    <property type="entry name" value="TRANSAMIDASE"/>
    <property type="match status" value="1"/>
</dbReference>
<dbReference type="RefSeq" id="WP_006213632.1">
    <property type="nucleotide sequence ID" value="NZ_ANHZ02000003.1"/>
</dbReference>
<protein>
    <submittedName>
        <fullName evidence="4">Amidase</fullName>
    </submittedName>
</protein>
<comment type="similarity">
    <text evidence="1">Belongs to the amidase family.</text>
</comment>
<comment type="caution">
    <text evidence="4">The sequence shown here is derived from an EMBL/GenBank/DDBJ whole genome shotgun (WGS) entry which is preliminary data.</text>
</comment>
<dbReference type="SUPFAM" id="SSF75304">
    <property type="entry name" value="Amidase signature (AS) enzymes"/>
    <property type="match status" value="1"/>
</dbReference>
<evidence type="ECO:0000259" key="3">
    <source>
        <dbReference type="Pfam" id="PF01425"/>
    </source>
</evidence>
<evidence type="ECO:0000256" key="2">
    <source>
        <dbReference type="SAM" id="MobiDB-lite"/>
    </source>
</evidence>
<reference evidence="4 5" key="1">
    <citation type="journal article" date="2014" name="Genome Announc.">
        <title>Draft Genome Sequence of Kocuria palustris PEL.</title>
        <authorList>
            <person name="Sharma G."/>
            <person name="Khatri I."/>
            <person name="Subramanian S."/>
        </authorList>
    </citation>
    <scope>NUCLEOTIDE SEQUENCE [LARGE SCALE GENOMIC DNA]</scope>
    <source>
        <strain evidence="4 5">PEL</strain>
    </source>
</reference>
<dbReference type="PANTHER" id="PTHR11895:SF7">
    <property type="entry name" value="GLUTAMYL-TRNA(GLN) AMIDOTRANSFERASE SUBUNIT A, MITOCHONDRIAL"/>
    <property type="match status" value="1"/>
</dbReference>
<feature type="domain" description="Amidase" evidence="3">
    <location>
        <begin position="324"/>
        <end position="511"/>
    </location>
</feature>
<evidence type="ECO:0000256" key="1">
    <source>
        <dbReference type="ARBA" id="ARBA00009199"/>
    </source>
</evidence>
<dbReference type="InterPro" id="IPR020556">
    <property type="entry name" value="Amidase_CS"/>
</dbReference>